<dbReference type="Gene3D" id="2.40.420.20">
    <property type="match status" value="1"/>
</dbReference>
<accession>A0A3B0AZN8</accession>
<organism evidence="5 6">
    <name type="scientific">Paenibacillus ginsengarvi</name>
    <dbReference type="NCBI Taxonomy" id="400777"/>
    <lineage>
        <taxon>Bacteria</taxon>
        <taxon>Bacillati</taxon>
        <taxon>Bacillota</taxon>
        <taxon>Bacilli</taxon>
        <taxon>Bacillales</taxon>
        <taxon>Paenibacillaceae</taxon>
        <taxon>Paenibacillus</taxon>
    </lineage>
</organism>
<feature type="domain" description="YknX-like C-terminal permuted SH3-like" evidence="4">
    <location>
        <begin position="349"/>
        <end position="416"/>
    </location>
</feature>
<feature type="coiled-coil region" evidence="2">
    <location>
        <begin position="116"/>
        <end position="168"/>
    </location>
</feature>
<reference evidence="5 6" key="1">
    <citation type="journal article" date="2007" name="Int. J. Syst. Evol. Microbiol.">
        <title>Paenibacillus ginsengarvi sp. nov., isolated from soil from ginseng cultivation.</title>
        <authorList>
            <person name="Yoon M.H."/>
            <person name="Ten L.N."/>
            <person name="Im W.T."/>
        </authorList>
    </citation>
    <scope>NUCLEOTIDE SEQUENCE [LARGE SCALE GENOMIC DNA]</scope>
    <source>
        <strain evidence="5 6">KCTC 13059</strain>
    </source>
</reference>
<comment type="similarity">
    <text evidence="1">Belongs to the membrane fusion protein (MFP) (TC 8.A.1) family.</text>
</comment>
<dbReference type="RefSeq" id="WP_120751380.1">
    <property type="nucleotide sequence ID" value="NZ_RBAH01000036.1"/>
</dbReference>
<evidence type="ECO:0000313" key="5">
    <source>
        <dbReference type="EMBL" id="RKN65764.1"/>
    </source>
</evidence>
<dbReference type="EMBL" id="RBAH01000036">
    <property type="protein sequence ID" value="RKN65764.1"/>
    <property type="molecule type" value="Genomic_DNA"/>
</dbReference>
<keyword evidence="2" id="KW-0175">Coiled coil</keyword>
<dbReference type="PANTHER" id="PTHR30469:SF33">
    <property type="entry name" value="SLR1207 PROTEIN"/>
    <property type="match status" value="1"/>
</dbReference>
<dbReference type="NCBIfam" id="TIGR01730">
    <property type="entry name" value="RND_mfp"/>
    <property type="match status" value="1"/>
</dbReference>
<name>A0A3B0AZN8_9BACL</name>
<dbReference type="PANTHER" id="PTHR30469">
    <property type="entry name" value="MULTIDRUG RESISTANCE PROTEIN MDTA"/>
    <property type="match status" value="1"/>
</dbReference>
<evidence type="ECO:0000259" key="3">
    <source>
        <dbReference type="Pfam" id="PF25954"/>
    </source>
</evidence>
<feature type="coiled-coil region" evidence="2">
    <location>
        <begin position="209"/>
        <end position="236"/>
    </location>
</feature>
<evidence type="ECO:0000259" key="4">
    <source>
        <dbReference type="Pfam" id="PF25989"/>
    </source>
</evidence>
<dbReference type="OrthoDB" id="1633529at2"/>
<feature type="domain" description="CusB-like beta-barrel" evidence="3">
    <location>
        <begin position="271"/>
        <end position="344"/>
    </location>
</feature>
<dbReference type="AlphaFoldDB" id="A0A3B0AZN8"/>
<protein>
    <submittedName>
        <fullName evidence="5">Efflux RND transporter periplasmic adaptor subunit</fullName>
    </submittedName>
</protein>
<dbReference type="GO" id="GO:0015562">
    <property type="term" value="F:efflux transmembrane transporter activity"/>
    <property type="evidence" value="ECO:0007669"/>
    <property type="project" value="TreeGrafter"/>
</dbReference>
<keyword evidence="6" id="KW-1185">Reference proteome</keyword>
<dbReference type="InterPro" id="IPR006143">
    <property type="entry name" value="RND_pump_MFP"/>
</dbReference>
<dbReference type="Pfam" id="PF25954">
    <property type="entry name" value="Beta-barrel_RND_2"/>
    <property type="match status" value="1"/>
</dbReference>
<dbReference type="Gene3D" id="2.40.30.170">
    <property type="match status" value="1"/>
</dbReference>
<dbReference type="Proteomes" id="UP000282311">
    <property type="component" value="Unassembled WGS sequence"/>
</dbReference>
<evidence type="ECO:0000256" key="2">
    <source>
        <dbReference type="SAM" id="Coils"/>
    </source>
</evidence>
<dbReference type="Gene3D" id="2.40.50.100">
    <property type="match status" value="1"/>
</dbReference>
<sequence>MRQKRLKSNSVSGGVKIAATLVLTVAVAVGCTAGPKPEVPAAAQEQTIKSVKVQKVVKQKIGDPLEQVADVVSATQLDVMSKASGEVKQILKQRGEQVAAGDVILKLDTVDMQLQKEKASLQLSSSQDALNKAKQDLTNSKTEMANSVKKMEQALLDVTKAYNKAKNDYDQGLIAKPQLDQAETAWKNQTMDLDLLKQKQKTLDTSDNLSALESQVQSASLSMKELERSMSNLEVKAPIGGILTELPIIAGMTIQPGVKVGHIQQFDPILIKAQLTENSAKLVRGKQELIYYIPGSAEKPKARIKYLSDSMDTQSKSYELELEVANTNGQLKPGTKVQIQLTTEQEQIVVTVPTLSVVREGGDSFVFVLVGDTVEKRKVELGRLSELNQEVLSGVKEGEQLVVSGQNQLKDKEKVQLAETK</sequence>
<evidence type="ECO:0000256" key="1">
    <source>
        <dbReference type="ARBA" id="ARBA00009477"/>
    </source>
</evidence>
<dbReference type="Pfam" id="PF25989">
    <property type="entry name" value="YknX_C"/>
    <property type="match status" value="1"/>
</dbReference>
<dbReference type="SUPFAM" id="SSF111369">
    <property type="entry name" value="HlyD-like secretion proteins"/>
    <property type="match status" value="1"/>
</dbReference>
<comment type="caution">
    <text evidence="5">The sequence shown here is derived from an EMBL/GenBank/DDBJ whole genome shotgun (WGS) entry which is preliminary data.</text>
</comment>
<proteinExistence type="inferred from homology"/>
<gene>
    <name evidence="5" type="ORF">D7M11_32145</name>
</gene>
<dbReference type="InterPro" id="IPR058637">
    <property type="entry name" value="YknX-like_C"/>
</dbReference>
<evidence type="ECO:0000313" key="6">
    <source>
        <dbReference type="Proteomes" id="UP000282311"/>
    </source>
</evidence>
<dbReference type="Gene3D" id="1.10.287.470">
    <property type="entry name" value="Helix hairpin bin"/>
    <property type="match status" value="1"/>
</dbReference>
<dbReference type="InterPro" id="IPR058792">
    <property type="entry name" value="Beta-barrel_RND_2"/>
</dbReference>
<dbReference type="GO" id="GO:1990281">
    <property type="term" value="C:efflux pump complex"/>
    <property type="evidence" value="ECO:0007669"/>
    <property type="project" value="TreeGrafter"/>
</dbReference>
<dbReference type="PROSITE" id="PS51257">
    <property type="entry name" value="PROKAR_LIPOPROTEIN"/>
    <property type="match status" value="1"/>
</dbReference>